<keyword evidence="3" id="KW-1185">Reference proteome</keyword>
<reference evidence="1 3" key="2">
    <citation type="journal article" date="2013" name="Nature">
        <title>Insights into bilaterian evolution from three spiralian genomes.</title>
        <authorList>
            <person name="Simakov O."/>
            <person name="Marletaz F."/>
            <person name="Cho S.J."/>
            <person name="Edsinger-Gonzales E."/>
            <person name="Havlak P."/>
            <person name="Hellsten U."/>
            <person name="Kuo D.H."/>
            <person name="Larsson T."/>
            <person name="Lv J."/>
            <person name="Arendt D."/>
            <person name="Savage R."/>
            <person name="Osoegawa K."/>
            <person name="de Jong P."/>
            <person name="Grimwood J."/>
            <person name="Chapman J.A."/>
            <person name="Shapiro H."/>
            <person name="Aerts A."/>
            <person name="Otillar R.P."/>
            <person name="Terry A.Y."/>
            <person name="Boore J.L."/>
            <person name="Grigoriev I.V."/>
            <person name="Lindberg D.R."/>
            <person name="Seaver E.C."/>
            <person name="Weisblat D.A."/>
            <person name="Putnam N.H."/>
            <person name="Rokhsar D.S."/>
        </authorList>
    </citation>
    <scope>NUCLEOTIDE SEQUENCE</scope>
    <source>
        <strain evidence="1 3">I ESC-2004</strain>
    </source>
</reference>
<dbReference type="EMBL" id="KB292506">
    <property type="protein sequence ID" value="ELU17446.1"/>
    <property type="molecule type" value="Genomic_DNA"/>
</dbReference>
<reference evidence="2" key="3">
    <citation type="submission" date="2015-06" db="UniProtKB">
        <authorList>
            <consortium name="EnsemblMetazoa"/>
        </authorList>
    </citation>
    <scope>IDENTIFICATION</scope>
</reference>
<name>R7VKK3_CAPTE</name>
<sequence>MAVAHASTDSNAMHVLGMCQPAAQDFAFRIVIVISFGLRTRTCTTEGLRISLLQYAPGLQQPPSVGVQHESNWTAPQSQILGTPMDLDQRRGEAGQHFCFSFETEAMESECQHVDVQMLNAKSISTRQKEPVENNPHEAQTQKLILCFTNFRMHAKRRSVELLPTQRGANHVMCSRVVTAATKRGLFKRSTLDEHDKTTSANRRTIAMRCCHVGCLLLTLALVTMDSVQCGWSSDPYGFSTLVSSVKSQDPLPGRNSQVVPKAKQKKLDAVRVLKILQLLGQGNGHLKWSITGKWLISPFMRGAMSSSVGLTGRLQSHADGLTAEIPSHLGEASITTQCRSSESSRSAIKS</sequence>
<dbReference type="EnsemblMetazoa" id="CapteT228338">
    <property type="protein sequence ID" value="CapteP228338"/>
    <property type="gene ID" value="CapteG228338"/>
</dbReference>
<accession>R7VKK3</accession>
<organism evidence="1">
    <name type="scientific">Capitella teleta</name>
    <name type="common">Polychaete worm</name>
    <dbReference type="NCBI Taxonomy" id="283909"/>
    <lineage>
        <taxon>Eukaryota</taxon>
        <taxon>Metazoa</taxon>
        <taxon>Spiralia</taxon>
        <taxon>Lophotrochozoa</taxon>
        <taxon>Annelida</taxon>
        <taxon>Polychaeta</taxon>
        <taxon>Sedentaria</taxon>
        <taxon>Scolecida</taxon>
        <taxon>Capitellidae</taxon>
        <taxon>Capitella</taxon>
    </lineage>
</organism>
<protein>
    <submittedName>
        <fullName evidence="1 2">Uncharacterized protein</fullName>
    </submittedName>
</protein>
<proteinExistence type="predicted"/>
<reference evidence="3" key="1">
    <citation type="submission" date="2012-12" db="EMBL/GenBank/DDBJ databases">
        <authorList>
            <person name="Hellsten U."/>
            <person name="Grimwood J."/>
            <person name="Chapman J.A."/>
            <person name="Shapiro H."/>
            <person name="Aerts A."/>
            <person name="Otillar R.P."/>
            <person name="Terry A.Y."/>
            <person name="Boore J.L."/>
            <person name="Simakov O."/>
            <person name="Marletaz F."/>
            <person name="Cho S.-J."/>
            <person name="Edsinger-Gonzales E."/>
            <person name="Havlak P."/>
            <person name="Kuo D.-H."/>
            <person name="Larsson T."/>
            <person name="Lv J."/>
            <person name="Arendt D."/>
            <person name="Savage R."/>
            <person name="Osoegawa K."/>
            <person name="de Jong P."/>
            <person name="Lindberg D.R."/>
            <person name="Seaver E.C."/>
            <person name="Weisblat D.A."/>
            <person name="Putnam N.H."/>
            <person name="Grigoriev I.V."/>
            <person name="Rokhsar D.S."/>
        </authorList>
    </citation>
    <scope>NUCLEOTIDE SEQUENCE</scope>
    <source>
        <strain evidence="3">I ESC-2004</strain>
    </source>
</reference>
<evidence type="ECO:0000313" key="3">
    <source>
        <dbReference type="Proteomes" id="UP000014760"/>
    </source>
</evidence>
<dbReference type="EMBL" id="AMQN01000547">
    <property type="status" value="NOT_ANNOTATED_CDS"/>
    <property type="molecule type" value="Genomic_DNA"/>
</dbReference>
<gene>
    <name evidence="1" type="ORF">CAPTEDRAFT_228338</name>
</gene>
<dbReference type="Proteomes" id="UP000014760">
    <property type="component" value="Unassembled WGS sequence"/>
</dbReference>
<evidence type="ECO:0000313" key="2">
    <source>
        <dbReference type="EnsemblMetazoa" id="CapteP228338"/>
    </source>
</evidence>
<evidence type="ECO:0000313" key="1">
    <source>
        <dbReference type="EMBL" id="ELU17446.1"/>
    </source>
</evidence>
<dbReference type="HOGENOM" id="CLU_790485_0_0_1"/>
<dbReference type="AlphaFoldDB" id="R7VKK3"/>